<evidence type="ECO:0000256" key="1">
    <source>
        <dbReference type="SAM" id="MobiDB-lite"/>
    </source>
</evidence>
<keyword evidence="3" id="KW-1185">Reference proteome</keyword>
<feature type="compositionally biased region" description="Basic and acidic residues" evidence="1">
    <location>
        <begin position="55"/>
        <end position="66"/>
    </location>
</feature>
<feature type="region of interest" description="Disordered" evidence="1">
    <location>
        <begin position="44"/>
        <end position="66"/>
    </location>
</feature>
<organism evidence="2 3">
    <name type="scientific">Trichinella nativa</name>
    <dbReference type="NCBI Taxonomy" id="6335"/>
    <lineage>
        <taxon>Eukaryota</taxon>
        <taxon>Metazoa</taxon>
        <taxon>Ecdysozoa</taxon>
        <taxon>Nematoda</taxon>
        <taxon>Enoplea</taxon>
        <taxon>Dorylaimia</taxon>
        <taxon>Trichinellida</taxon>
        <taxon>Trichinellidae</taxon>
        <taxon>Trichinella</taxon>
    </lineage>
</organism>
<protein>
    <submittedName>
        <fullName evidence="2">Uncharacterized protein</fullName>
    </submittedName>
</protein>
<sequence length="66" mass="7312">LDYGVNEAPQPGATHQHVTHLTTHDVHVMKRFADGHIAVISHHRKQDALSTSKEMLPKDLGHASIE</sequence>
<evidence type="ECO:0000313" key="2">
    <source>
        <dbReference type="EMBL" id="KRZ46925.1"/>
    </source>
</evidence>
<accession>A0A0V1KI79</accession>
<dbReference type="Proteomes" id="UP000054721">
    <property type="component" value="Unassembled WGS sequence"/>
</dbReference>
<reference evidence="2 3" key="1">
    <citation type="submission" date="2015-05" db="EMBL/GenBank/DDBJ databases">
        <title>Evolution of Trichinella species and genotypes.</title>
        <authorList>
            <person name="Korhonen P.K."/>
            <person name="Edoardo P."/>
            <person name="Giuseppe L.R."/>
            <person name="Gasser R.B."/>
        </authorList>
    </citation>
    <scope>NUCLEOTIDE SEQUENCE [LARGE SCALE GENOMIC DNA]</scope>
    <source>
        <strain evidence="2">ISS10</strain>
    </source>
</reference>
<name>A0A0V1KI79_9BILA</name>
<dbReference type="EMBL" id="JYDW01001798">
    <property type="protein sequence ID" value="KRZ46925.1"/>
    <property type="molecule type" value="Genomic_DNA"/>
</dbReference>
<proteinExistence type="predicted"/>
<evidence type="ECO:0000313" key="3">
    <source>
        <dbReference type="Proteomes" id="UP000054721"/>
    </source>
</evidence>
<comment type="caution">
    <text evidence="2">The sequence shown here is derived from an EMBL/GenBank/DDBJ whole genome shotgun (WGS) entry which is preliminary data.</text>
</comment>
<dbReference type="AlphaFoldDB" id="A0A0V1KI79"/>
<gene>
    <name evidence="2" type="ORF">T02_14125</name>
</gene>
<feature type="non-terminal residue" evidence="2">
    <location>
        <position position="1"/>
    </location>
</feature>